<dbReference type="Pfam" id="PF07833">
    <property type="entry name" value="Cu_amine_oxidN1"/>
    <property type="match status" value="1"/>
</dbReference>
<dbReference type="Proteomes" id="UP000824109">
    <property type="component" value="Unassembled WGS sequence"/>
</dbReference>
<gene>
    <name evidence="3" type="ORF">IAA61_04985</name>
</gene>
<feature type="domain" description="Copper amine oxidase-like N-terminal" evidence="2">
    <location>
        <begin position="34"/>
        <end position="140"/>
    </location>
</feature>
<accession>A0A9D1MBC2</accession>
<name>A0A9D1MBC2_9FIRM</name>
<protein>
    <submittedName>
        <fullName evidence="3">Copper amine oxidase N-terminal domain-containing protein</fullName>
    </submittedName>
</protein>
<dbReference type="InterPro" id="IPR036582">
    <property type="entry name" value="Mao_N_sf"/>
</dbReference>
<dbReference type="EMBL" id="DVNB01000051">
    <property type="protein sequence ID" value="HIU57152.1"/>
    <property type="molecule type" value="Genomic_DNA"/>
</dbReference>
<dbReference type="Gene3D" id="3.30.457.10">
    <property type="entry name" value="Copper amine oxidase-like, N-terminal domain"/>
    <property type="match status" value="2"/>
</dbReference>
<proteinExistence type="predicted"/>
<dbReference type="SUPFAM" id="SSF55383">
    <property type="entry name" value="Copper amine oxidase, domain N"/>
    <property type="match status" value="1"/>
</dbReference>
<evidence type="ECO:0000259" key="2">
    <source>
        <dbReference type="Pfam" id="PF07833"/>
    </source>
</evidence>
<evidence type="ECO:0000256" key="1">
    <source>
        <dbReference type="SAM" id="SignalP"/>
    </source>
</evidence>
<keyword evidence="1" id="KW-0732">Signal</keyword>
<organism evidence="3 4">
    <name type="scientific">Candidatus Ornithomonoglobus merdipullorum</name>
    <dbReference type="NCBI Taxonomy" id="2840895"/>
    <lineage>
        <taxon>Bacteria</taxon>
        <taxon>Bacillati</taxon>
        <taxon>Bacillota</taxon>
        <taxon>Clostridia</taxon>
        <taxon>Candidatus Ornithomonoglobus</taxon>
    </lineage>
</organism>
<evidence type="ECO:0000313" key="4">
    <source>
        <dbReference type="Proteomes" id="UP000824109"/>
    </source>
</evidence>
<sequence length="298" mass="31589">MHNEKLIGGLLAAMILSASTAFPAMATDGISVTLNGIPLSFDVPPQIINDRTMVPLRAIFEALGASVDWDDSTRTVISSKDGITISLTVDSSTMYVNGNAVTLDSPACIVNGRTLVPVRAISEAYNTTVSWNGDTQTVTITSANTAPQSSSPVSTATSYSIFKHEIMNKGIYIQGTGAYGLMEDLSDTTTISIIASPSDPSAGLDEYIGITLTSESNGRESRLYLILQENSEPIVSIRTAYGESYGEFLDGHFIINSNSSSSDETFANIVSSGMSLIDIYLLSEGFSTSLTDFGIPIS</sequence>
<feature type="signal peptide" evidence="1">
    <location>
        <begin position="1"/>
        <end position="26"/>
    </location>
</feature>
<comment type="caution">
    <text evidence="3">The sequence shown here is derived from an EMBL/GenBank/DDBJ whole genome shotgun (WGS) entry which is preliminary data.</text>
</comment>
<dbReference type="AlphaFoldDB" id="A0A9D1MBC2"/>
<dbReference type="InterPro" id="IPR012854">
    <property type="entry name" value="Cu_amine_oxidase-like_N"/>
</dbReference>
<feature type="chain" id="PRO_5039093717" evidence="1">
    <location>
        <begin position="27"/>
        <end position="298"/>
    </location>
</feature>
<reference evidence="3" key="1">
    <citation type="submission" date="2020-10" db="EMBL/GenBank/DDBJ databases">
        <authorList>
            <person name="Gilroy R."/>
        </authorList>
    </citation>
    <scope>NUCLEOTIDE SEQUENCE</scope>
    <source>
        <strain evidence="3">USAMLcec3-3695</strain>
    </source>
</reference>
<reference evidence="3" key="2">
    <citation type="journal article" date="2021" name="PeerJ">
        <title>Extensive microbial diversity within the chicken gut microbiome revealed by metagenomics and culture.</title>
        <authorList>
            <person name="Gilroy R."/>
            <person name="Ravi A."/>
            <person name="Getino M."/>
            <person name="Pursley I."/>
            <person name="Horton D.L."/>
            <person name="Alikhan N.F."/>
            <person name="Baker D."/>
            <person name="Gharbi K."/>
            <person name="Hall N."/>
            <person name="Watson M."/>
            <person name="Adriaenssens E.M."/>
            <person name="Foster-Nyarko E."/>
            <person name="Jarju S."/>
            <person name="Secka A."/>
            <person name="Antonio M."/>
            <person name="Oren A."/>
            <person name="Chaudhuri R.R."/>
            <person name="La Ragione R."/>
            <person name="Hildebrand F."/>
            <person name="Pallen M.J."/>
        </authorList>
    </citation>
    <scope>NUCLEOTIDE SEQUENCE</scope>
    <source>
        <strain evidence="3">USAMLcec3-3695</strain>
    </source>
</reference>
<evidence type="ECO:0000313" key="3">
    <source>
        <dbReference type="EMBL" id="HIU57152.1"/>
    </source>
</evidence>